<name>A0A6A6J4E4_9PLEO</name>
<proteinExistence type="predicted"/>
<evidence type="ECO:0000313" key="3">
    <source>
        <dbReference type="Proteomes" id="UP000800094"/>
    </source>
</evidence>
<dbReference type="OrthoDB" id="3799500at2759"/>
<organism evidence="2 3">
    <name type="scientific">Trematosphaeria pertusa</name>
    <dbReference type="NCBI Taxonomy" id="390896"/>
    <lineage>
        <taxon>Eukaryota</taxon>
        <taxon>Fungi</taxon>
        <taxon>Dikarya</taxon>
        <taxon>Ascomycota</taxon>
        <taxon>Pezizomycotina</taxon>
        <taxon>Dothideomycetes</taxon>
        <taxon>Pleosporomycetidae</taxon>
        <taxon>Pleosporales</taxon>
        <taxon>Massarineae</taxon>
        <taxon>Trematosphaeriaceae</taxon>
        <taxon>Trematosphaeria</taxon>
    </lineage>
</organism>
<accession>A0A6A6J4E4</accession>
<feature type="region of interest" description="Disordered" evidence="1">
    <location>
        <begin position="249"/>
        <end position="324"/>
    </location>
</feature>
<keyword evidence="3" id="KW-1185">Reference proteome</keyword>
<dbReference type="GeneID" id="54585924"/>
<sequence>MPLLPIFDSPPSLCLPDLGFRVLHHENFTAPHHTSAPINIYTTIVGTYSSLAAAQTAALHALEASLRAYEKSGYSGNVYKEIDLQMQGLITEMDGKGQERPMSEFRIEAVESWSPGIVPPDGGEEEVSLFTDSEREATPTTNTKKDKAKQKVVVKLPPHTDRAPLPQYPFPRAPPDFELEKDDHWTQTRVPYFRKRPDEPFRSADDPPYRENMGYVRRFLKAHELPTPTIVVEQPDGFAIDIDIEEQKAEDECDDRRDSKIEDEEVGTRSPMRRSLWRRTASAHGHDRLVEPNGGVYAQSNELGGGADIGPIHSGRRHSSPDHL</sequence>
<reference evidence="2" key="1">
    <citation type="journal article" date="2020" name="Stud. Mycol.">
        <title>101 Dothideomycetes genomes: a test case for predicting lifestyles and emergence of pathogens.</title>
        <authorList>
            <person name="Haridas S."/>
            <person name="Albert R."/>
            <person name="Binder M."/>
            <person name="Bloem J."/>
            <person name="Labutti K."/>
            <person name="Salamov A."/>
            <person name="Andreopoulos B."/>
            <person name="Baker S."/>
            <person name="Barry K."/>
            <person name="Bills G."/>
            <person name="Bluhm B."/>
            <person name="Cannon C."/>
            <person name="Castanera R."/>
            <person name="Culley D."/>
            <person name="Daum C."/>
            <person name="Ezra D."/>
            <person name="Gonzalez J."/>
            <person name="Henrissat B."/>
            <person name="Kuo A."/>
            <person name="Liang C."/>
            <person name="Lipzen A."/>
            <person name="Lutzoni F."/>
            <person name="Magnuson J."/>
            <person name="Mondo S."/>
            <person name="Nolan M."/>
            <person name="Ohm R."/>
            <person name="Pangilinan J."/>
            <person name="Park H.-J."/>
            <person name="Ramirez L."/>
            <person name="Alfaro M."/>
            <person name="Sun H."/>
            <person name="Tritt A."/>
            <person name="Yoshinaga Y."/>
            <person name="Zwiers L.-H."/>
            <person name="Turgeon B."/>
            <person name="Goodwin S."/>
            <person name="Spatafora J."/>
            <person name="Crous P."/>
            <person name="Grigoriev I."/>
        </authorList>
    </citation>
    <scope>NUCLEOTIDE SEQUENCE</scope>
    <source>
        <strain evidence="2">CBS 122368</strain>
    </source>
</reference>
<evidence type="ECO:0000256" key="1">
    <source>
        <dbReference type="SAM" id="MobiDB-lite"/>
    </source>
</evidence>
<evidence type="ECO:0000313" key="2">
    <source>
        <dbReference type="EMBL" id="KAF2257301.1"/>
    </source>
</evidence>
<protein>
    <submittedName>
        <fullName evidence="2">Uncharacterized protein</fullName>
    </submittedName>
</protein>
<dbReference type="AlphaFoldDB" id="A0A6A6J4E4"/>
<dbReference type="Proteomes" id="UP000800094">
    <property type="component" value="Unassembled WGS sequence"/>
</dbReference>
<gene>
    <name evidence="2" type="ORF">BU26DRAFT_558692</name>
</gene>
<dbReference type="EMBL" id="ML987189">
    <property type="protein sequence ID" value="KAF2257301.1"/>
    <property type="molecule type" value="Genomic_DNA"/>
</dbReference>
<dbReference type="RefSeq" id="XP_033692305.1">
    <property type="nucleotide sequence ID" value="XM_033832594.1"/>
</dbReference>